<comment type="subcellular location">
    <subcellularLocation>
        <location evidence="1">Nucleus</location>
    </subcellularLocation>
</comment>
<dbReference type="GO" id="GO:0005634">
    <property type="term" value="C:nucleus"/>
    <property type="evidence" value="ECO:0007669"/>
    <property type="project" value="UniProtKB-SubCell"/>
</dbReference>
<keyword evidence="5" id="KW-0539">Nucleus</keyword>
<keyword evidence="7" id="KW-1185">Reference proteome</keyword>
<sequence length="75" mass="8972">MLATEIFQTHVVPMLGPYRAKEIETHPGLGITVWDLDADTEHRMTFKRRLAAGSYVFINNWRREFVKRRSLERRR</sequence>
<protein>
    <recommendedName>
        <fullName evidence="8">B3 domain-containing protein</fullName>
    </recommendedName>
</protein>
<dbReference type="InterPro" id="IPR015300">
    <property type="entry name" value="DNA-bd_pseudobarrel_sf"/>
</dbReference>
<keyword evidence="3" id="KW-0238">DNA-binding</keyword>
<dbReference type="GO" id="GO:0003677">
    <property type="term" value="F:DNA binding"/>
    <property type="evidence" value="ECO:0007669"/>
    <property type="project" value="UniProtKB-KW"/>
</dbReference>
<dbReference type="InterPro" id="IPR051442">
    <property type="entry name" value="B3_domain"/>
</dbReference>
<keyword evidence="2" id="KW-0805">Transcription regulation</keyword>
<proteinExistence type="predicted"/>
<dbReference type="PANTHER" id="PTHR34269">
    <property type="entry name" value="TRANSCRIPTION FACTOR B3-DOMAIN FAMILY-RELATED"/>
    <property type="match status" value="1"/>
</dbReference>
<dbReference type="PANTHER" id="PTHR34269:SF11">
    <property type="entry name" value="B3 DOMAIN PROTEIN"/>
    <property type="match status" value="1"/>
</dbReference>
<dbReference type="EMBL" id="JBBPBK010000409">
    <property type="protein sequence ID" value="KAK9265375.1"/>
    <property type="molecule type" value="Genomic_DNA"/>
</dbReference>
<comment type="caution">
    <text evidence="6">The sequence shown here is derived from an EMBL/GenBank/DDBJ whole genome shotgun (WGS) entry which is preliminary data.</text>
</comment>
<dbReference type="Proteomes" id="UP001415857">
    <property type="component" value="Unassembled WGS sequence"/>
</dbReference>
<evidence type="ECO:0000256" key="1">
    <source>
        <dbReference type="ARBA" id="ARBA00004123"/>
    </source>
</evidence>
<gene>
    <name evidence="6" type="ORF">L1049_003525</name>
</gene>
<reference evidence="6 7" key="1">
    <citation type="journal article" date="2024" name="Plant J.">
        <title>Genome sequences and population genomics reveal climatic adaptation and genomic divergence between two closely related sweetgum species.</title>
        <authorList>
            <person name="Xu W.Q."/>
            <person name="Ren C.Q."/>
            <person name="Zhang X.Y."/>
            <person name="Comes H.P."/>
            <person name="Liu X.H."/>
            <person name="Li Y.G."/>
            <person name="Kettle C.J."/>
            <person name="Jalonen R."/>
            <person name="Gaisberger H."/>
            <person name="Ma Y.Z."/>
            <person name="Qiu Y.X."/>
        </authorList>
    </citation>
    <scope>NUCLEOTIDE SEQUENCE [LARGE SCALE GENOMIC DNA]</scope>
    <source>
        <strain evidence="6">Hangzhou</strain>
    </source>
</reference>
<evidence type="ECO:0000313" key="6">
    <source>
        <dbReference type="EMBL" id="KAK9265375.1"/>
    </source>
</evidence>
<evidence type="ECO:0000256" key="3">
    <source>
        <dbReference type="ARBA" id="ARBA00023125"/>
    </source>
</evidence>
<dbReference type="Gene3D" id="2.40.330.10">
    <property type="entry name" value="DNA-binding pseudobarrel domain"/>
    <property type="match status" value="1"/>
</dbReference>
<keyword evidence="4" id="KW-0804">Transcription</keyword>
<organism evidence="6 7">
    <name type="scientific">Liquidambar formosana</name>
    <name type="common">Formosan gum</name>
    <dbReference type="NCBI Taxonomy" id="63359"/>
    <lineage>
        <taxon>Eukaryota</taxon>
        <taxon>Viridiplantae</taxon>
        <taxon>Streptophyta</taxon>
        <taxon>Embryophyta</taxon>
        <taxon>Tracheophyta</taxon>
        <taxon>Spermatophyta</taxon>
        <taxon>Magnoliopsida</taxon>
        <taxon>eudicotyledons</taxon>
        <taxon>Gunneridae</taxon>
        <taxon>Pentapetalae</taxon>
        <taxon>Saxifragales</taxon>
        <taxon>Altingiaceae</taxon>
        <taxon>Liquidambar</taxon>
    </lineage>
</organism>
<evidence type="ECO:0000256" key="2">
    <source>
        <dbReference type="ARBA" id="ARBA00023015"/>
    </source>
</evidence>
<name>A0AAP0N0U2_LIQFO</name>
<evidence type="ECO:0008006" key="8">
    <source>
        <dbReference type="Google" id="ProtNLM"/>
    </source>
</evidence>
<accession>A0AAP0N0U2</accession>
<evidence type="ECO:0000256" key="5">
    <source>
        <dbReference type="ARBA" id="ARBA00023242"/>
    </source>
</evidence>
<evidence type="ECO:0000313" key="7">
    <source>
        <dbReference type="Proteomes" id="UP001415857"/>
    </source>
</evidence>
<evidence type="ECO:0000256" key="4">
    <source>
        <dbReference type="ARBA" id="ARBA00023163"/>
    </source>
</evidence>
<dbReference type="AlphaFoldDB" id="A0AAP0N0U2"/>